<dbReference type="InterPro" id="IPR003760">
    <property type="entry name" value="PnrA-like"/>
</dbReference>
<evidence type="ECO:0000259" key="2">
    <source>
        <dbReference type="Pfam" id="PF02608"/>
    </source>
</evidence>
<feature type="domain" description="ABC transporter substrate-binding protein PnrA-like" evidence="2">
    <location>
        <begin position="33"/>
        <end position="311"/>
    </location>
</feature>
<dbReference type="Pfam" id="PF02608">
    <property type="entry name" value="Bmp"/>
    <property type="match status" value="1"/>
</dbReference>
<accession>A0ABT8BI36</accession>
<keyword evidence="4" id="KW-1185">Reference proteome</keyword>
<dbReference type="PANTHER" id="PTHR43208:SF1">
    <property type="entry name" value="ABC TRANSPORTER SUBSTRATE-BINDING PROTEIN"/>
    <property type="match status" value="1"/>
</dbReference>
<evidence type="ECO:0000256" key="1">
    <source>
        <dbReference type="ARBA" id="ARBA00022729"/>
    </source>
</evidence>
<reference evidence="4" key="1">
    <citation type="journal article" date="2019" name="Int. J. Syst. Evol. Microbiol.">
        <title>The Global Catalogue of Microorganisms (GCM) 10K type strain sequencing project: providing services to taxonomists for standard genome sequencing and annotation.</title>
        <authorList>
            <consortium name="The Broad Institute Genomics Platform"/>
            <consortium name="The Broad Institute Genome Sequencing Center for Infectious Disease"/>
            <person name="Wu L."/>
            <person name="Ma J."/>
        </authorList>
    </citation>
    <scope>NUCLEOTIDE SEQUENCE [LARGE SCALE GENOMIC DNA]</scope>
    <source>
        <strain evidence="4">CECT 7069</strain>
    </source>
</reference>
<dbReference type="Proteomes" id="UP001224644">
    <property type="component" value="Unassembled WGS sequence"/>
</dbReference>
<dbReference type="InterPro" id="IPR052910">
    <property type="entry name" value="ABC-Purine-Binding"/>
</dbReference>
<gene>
    <name evidence="3" type="ORF">QWZ12_11225</name>
</gene>
<protein>
    <submittedName>
        <fullName evidence="3">BMP family ABC transporter substrate-binding protein</fullName>
    </submittedName>
</protein>
<comment type="caution">
    <text evidence="3">The sequence shown here is derived from an EMBL/GenBank/DDBJ whole genome shotgun (WGS) entry which is preliminary data.</text>
</comment>
<dbReference type="Gene3D" id="3.40.50.2300">
    <property type="match status" value="2"/>
</dbReference>
<keyword evidence="1" id="KW-0732">Signal</keyword>
<dbReference type="EMBL" id="JAUFPX010000007">
    <property type="protein sequence ID" value="MDN3591185.1"/>
    <property type="molecule type" value="Genomic_DNA"/>
</dbReference>
<evidence type="ECO:0000313" key="4">
    <source>
        <dbReference type="Proteomes" id="UP001224644"/>
    </source>
</evidence>
<organism evidence="3 4">
    <name type="scientific">Methylobacterium adhaesivum</name>
    <dbReference type="NCBI Taxonomy" id="333297"/>
    <lineage>
        <taxon>Bacteria</taxon>
        <taxon>Pseudomonadati</taxon>
        <taxon>Pseudomonadota</taxon>
        <taxon>Alphaproteobacteria</taxon>
        <taxon>Hyphomicrobiales</taxon>
        <taxon>Methylobacteriaceae</taxon>
        <taxon>Methylobacterium</taxon>
    </lineage>
</organism>
<evidence type="ECO:0000313" key="3">
    <source>
        <dbReference type="EMBL" id="MDN3591185.1"/>
    </source>
</evidence>
<dbReference type="PANTHER" id="PTHR43208">
    <property type="entry name" value="ABC TRANSPORTER SUBSTRATE-BINDING PROTEIN"/>
    <property type="match status" value="1"/>
</dbReference>
<dbReference type="CDD" id="cd19963">
    <property type="entry name" value="PBP1_BMP-like"/>
    <property type="match status" value="1"/>
</dbReference>
<sequence>MRGRSMRLGGAVLGAMVAVGPVLTGQALAADKLKVGFVYVGPVADFGYSYQHDLSRKALAAAMPDAVETTFLENVPEADSERSIEKLARSGAGLIFTTSFGFMEPTLKVARKFPKVKFAHATGYKRSDNVATYSARFYEGRYVCGKIAGKLSKSGTVGYIASFPIPEVVSGINAFMLGAQAVNPNIKVKIVWVNTWFDPGKEAEAAKALLAQGADILTQHTDSAAPLQEAEKQGKLAFGQSSDQFRFAPKAQLTSITDDWDGYVIAQAKAVRDGTWKSSDTWGGIKDGMVVLAPFTNMPDDVKAMAEETTKAIVDGKVHPFDGPVTKQDGTVAVKQGETAPDPMILGMNWYVKGIDDKLTP</sequence>
<proteinExistence type="predicted"/>
<name>A0ABT8BI36_9HYPH</name>